<dbReference type="EMBL" id="HBHT01011896">
    <property type="protein sequence ID" value="CAD9956781.1"/>
    <property type="molecule type" value="Transcribed_RNA"/>
</dbReference>
<proteinExistence type="predicted"/>
<accession>A0A7S2Y7C9</accession>
<protein>
    <submittedName>
        <fullName evidence="1">Uncharacterized protein</fullName>
    </submittedName>
</protein>
<dbReference type="AlphaFoldDB" id="A0A7S2Y7C9"/>
<sequence length="125" mass="14254">MKLLFAFSSKQSCVLPKRMIEFTILRVPALVVDGPVHHEVVRDARPVPLPCHRVPPLNVVISFQKASLVVLIWQLPFDPTICVHSYAIAIDLWLPSTCLPILWHVDCDFQSFLFSVKTFSSKWVD</sequence>
<gene>
    <name evidence="1" type="ORF">APAL1065_LOCUS7981</name>
</gene>
<organism evidence="1">
    <name type="scientific">Entomoneis paludosa</name>
    <dbReference type="NCBI Taxonomy" id="265537"/>
    <lineage>
        <taxon>Eukaryota</taxon>
        <taxon>Sar</taxon>
        <taxon>Stramenopiles</taxon>
        <taxon>Ochrophyta</taxon>
        <taxon>Bacillariophyta</taxon>
        <taxon>Bacillariophyceae</taxon>
        <taxon>Bacillariophycidae</taxon>
        <taxon>Entomoneidaceae</taxon>
        <taxon>Entomoneis</taxon>
    </lineage>
</organism>
<reference evidence="1" key="1">
    <citation type="submission" date="2021-01" db="EMBL/GenBank/DDBJ databases">
        <authorList>
            <person name="Corre E."/>
            <person name="Pelletier E."/>
            <person name="Niang G."/>
            <person name="Scheremetjew M."/>
            <person name="Finn R."/>
            <person name="Kale V."/>
            <person name="Holt S."/>
            <person name="Cochrane G."/>
            <person name="Meng A."/>
            <person name="Brown T."/>
            <person name="Cohen L."/>
        </authorList>
    </citation>
    <scope>NUCLEOTIDE SEQUENCE</scope>
    <source>
        <strain evidence="1">CCMP125</strain>
    </source>
</reference>
<evidence type="ECO:0000313" key="1">
    <source>
        <dbReference type="EMBL" id="CAD9956781.1"/>
    </source>
</evidence>
<name>A0A7S2Y7C9_9STRA</name>